<sequence>MPEGLLFTKSAAIRAEATWAIEQEKDAMDPGLVSGVESTTARKRSRVLVASTLSKGNSATHFESQQLLTNSSKHDATISQGRDMLSGIAGFAEWKQTKEEFGLDEVTNRIADEFTANLEASGLGTNEEDIICLVLHPSALQQSGKKRLIEYYKTFATCSSHHRRRTIPSDLHVFRD</sequence>
<dbReference type="InParanoid" id="A0A4S2MWN4"/>
<protein>
    <submittedName>
        <fullName evidence="1">Uncharacterized protein</fullName>
    </submittedName>
</protein>
<dbReference type="AlphaFoldDB" id="A0A4S2MWN4"/>
<gene>
    <name evidence="1" type="ORF">EX30DRAFT_371680</name>
</gene>
<accession>A0A4S2MWN4</accession>
<reference evidence="1 2" key="1">
    <citation type="submission" date="2019-04" db="EMBL/GenBank/DDBJ databases">
        <title>Comparative genomics and transcriptomics to analyze fruiting body development in filamentous ascomycetes.</title>
        <authorList>
            <consortium name="DOE Joint Genome Institute"/>
            <person name="Lutkenhaus R."/>
            <person name="Traeger S."/>
            <person name="Breuer J."/>
            <person name="Kuo A."/>
            <person name="Lipzen A."/>
            <person name="Pangilinan J."/>
            <person name="Dilworth D."/>
            <person name="Sandor L."/>
            <person name="Poggeler S."/>
            <person name="Barry K."/>
            <person name="Grigoriev I.V."/>
            <person name="Nowrousian M."/>
        </authorList>
    </citation>
    <scope>NUCLEOTIDE SEQUENCE [LARGE SCALE GENOMIC DNA]</scope>
    <source>
        <strain evidence="1 2">CBS 389.68</strain>
    </source>
</reference>
<organism evidence="1 2">
    <name type="scientific">Ascodesmis nigricans</name>
    <dbReference type="NCBI Taxonomy" id="341454"/>
    <lineage>
        <taxon>Eukaryota</taxon>
        <taxon>Fungi</taxon>
        <taxon>Dikarya</taxon>
        <taxon>Ascomycota</taxon>
        <taxon>Pezizomycotina</taxon>
        <taxon>Pezizomycetes</taxon>
        <taxon>Pezizales</taxon>
        <taxon>Ascodesmidaceae</taxon>
        <taxon>Ascodesmis</taxon>
    </lineage>
</organism>
<proteinExistence type="predicted"/>
<evidence type="ECO:0000313" key="1">
    <source>
        <dbReference type="EMBL" id="TGZ80956.1"/>
    </source>
</evidence>
<dbReference type="Proteomes" id="UP000298138">
    <property type="component" value="Unassembled WGS sequence"/>
</dbReference>
<keyword evidence="2" id="KW-1185">Reference proteome</keyword>
<name>A0A4S2MWN4_9PEZI</name>
<evidence type="ECO:0000313" key="2">
    <source>
        <dbReference type="Proteomes" id="UP000298138"/>
    </source>
</evidence>
<dbReference type="EMBL" id="ML220121">
    <property type="protein sequence ID" value="TGZ80956.1"/>
    <property type="molecule type" value="Genomic_DNA"/>
</dbReference>